<dbReference type="Proteomes" id="UP001236652">
    <property type="component" value="Chromosome"/>
</dbReference>
<dbReference type="RefSeq" id="WP_231416975.1">
    <property type="nucleotide sequence ID" value="NZ_CP126446.1"/>
</dbReference>
<proteinExistence type="inferred from homology"/>
<dbReference type="PANTHER" id="PTHR33744">
    <property type="entry name" value="CARBOHYDRATE DIACID REGULATOR"/>
    <property type="match status" value="1"/>
</dbReference>
<dbReference type="Pfam" id="PF17853">
    <property type="entry name" value="GGDEF_2"/>
    <property type="match status" value="1"/>
</dbReference>
<feature type="domain" description="Putative sugar diacid recognition" evidence="2">
    <location>
        <begin position="3"/>
        <end position="129"/>
    </location>
</feature>
<dbReference type="InterPro" id="IPR041522">
    <property type="entry name" value="CdaR_GGDEF"/>
</dbReference>
<keyword evidence="6" id="KW-1185">Reference proteome</keyword>
<gene>
    <name evidence="5" type="ORF">QNI29_13225</name>
</gene>
<dbReference type="Pfam" id="PF13556">
    <property type="entry name" value="HTH_30"/>
    <property type="match status" value="1"/>
</dbReference>
<dbReference type="InterPro" id="IPR042070">
    <property type="entry name" value="PucR_C-HTH_sf"/>
</dbReference>
<evidence type="ECO:0000313" key="6">
    <source>
        <dbReference type="Proteomes" id="UP001236652"/>
    </source>
</evidence>
<evidence type="ECO:0000259" key="4">
    <source>
        <dbReference type="Pfam" id="PF17853"/>
    </source>
</evidence>
<protein>
    <submittedName>
        <fullName evidence="5">Sugar diacid recognition domain-containing protein</fullName>
    </submittedName>
</protein>
<dbReference type="InterPro" id="IPR051448">
    <property type="entry name" value="CdaR-like_regulators"/>
</dbReference>
<sequence>MNLTESLGQEIIDRLSTYIDVPINLMNPKGIIIASTNKNRMHRLHEGAKQVVSTHAPCTIYPNDLKHYKNTQAGVNLPVFHRGRLTGVVGLTGHPDDVMQAAGMTQGSVEITLDQIYLQRQAFYEERQWIQWLNKVLENSAEHDEALLQEAENTFRVHLSDTWQVVAFQSTNPHDHLEGVKEIAEPLNPLVVLPYQHYIVCIVPFSTDGQFTLETSSYKIGVGEPQYGVKGIRISFEQARDAITLGEAPVSYSADLQLERLIHTIDQDIYDQTLSVHGKRLATLEPVYVVTLQALFRHNLRMTSTANDLHIHRNTLIYRIDQIRIKVGLDPRNFKEAALLTILLIHEPFVHMHK</sequence>
<accession>A0ABY8UT83</accession>
<name>A0ABY8UT83_9BACI</name>
<reference evidence="5 6" key="1">
    <citation type="submission" date="2023-05" db="EMBL/GenBank/DDBJ databases">
        <title>Comparative genomics reveals the evidence of polycyclic aromatic hydrocarbons degradation in moderately halophilic genus Pontibacillus.</title>
        <authorList>
            <person name="Yang H."/>
            <person name="Qian Z."/>
        </authorList>
    </citation>
    <scope>NUCLEOTIDE SEQUENCE [LARGE SCALE GENOMIC DNA]</scope>
    <source>
        <strain evidence="6">HN14</strain>
    </source>
</reference>
<organism evidence="5 6">
    <name type="scientific">Pontibacillus chungwhensis</name>
    <dbReference type="NCBI Taxonomy" id="265426"/>
    <lineage>
        <taxon>Bacteria</taxon>
        <taxon>Bacillati</taxon>
        <taxon>Bacillota</taxon>
        <taxon>Bacilli</taxon>
        <taxon>Bacillales</taxon>
        <taxon>Bacillaceae</taxon>
        <taxon>Pontibacillus</taxon>
    </lineage>
</organism>
<dbReference type="InterPro" id="IPR025736">
    <property type="entry name" value="PucR_C-HTH_dom"/>
</dbReference>
<dbReference type="Gene3D" id="1.10.10.2840">
    <property type="entry name" value="PucR C-terminal helix-turn-helix domain"/>
    <property type="match status" value="1"/>
</dbReference>
<evidence type="ECO:0000256" key="1">
    <source>
        <dbReference type="ARBA" id="ARBA00006754"/>
    </source>
</evidence>
<dbReference type="EMBL" id="CP126446">
    <property type="protein sequence ID" value="WIF96709.1"/>
    <property type="molecule type" value="Genomic_DNA"/>
</dbReference>
<dbReference type="Pfam" id="PF05651">
    <property type="entry name" value="Diacid_rec"/>
    <property type="match status" value="1"/>
</dbReference>
<dbReference type="PANTHER" id="PTHR33744:SF15">
    <property type="entry name" value="CARBOHYDRATE DIACID REGULATOR"/>
    <property type="match status" value="1"/>
</dbReference>
<dbReference type="InterPro" id="IPR008599">
    <property type="entry name" value="Diacid_rec"/>
</dbReference>
<evidence type="ECO:0000259" key="2">
    <source>
        <dbReference type="Pfam" id="PF05651"/>
    </source>
</evidence>
<feature type="domain" description="PucR C-terminal helix-turn-helix" evidence="3">
    <location>
        <begin position="289"/>
        <end position="343"/>
    </location>
</feature>
<evidence type="ECO:0000259" key="3">
    <source>
        <dbReference type="Pfam" id="PF13556"/>
    </source>
</evidence>
<evidence type="ECO:0000313" key="5">
    <source>
        <dbReference type="EMBL" id="WIF96709.1"/>
    </source>
</evidence>
<comment type="similarity">
    <text evidence="1">Belongs to the CdaR family.</text>
</comment>
<feature type="domain" description="CdaR GGDEF-like" evidence="4">
    <location>
        <begin position="143"/>
        <end position="244"/>
    </location>
</feature>